<evidence type="ECO:0000256" key="1">
    <source>
        <dbReference type="ARBA" id="ARBA00004651"/>
    </source>
</evidence>
<feature type="transmembrane region" description="Helical" evidence="7">
    <location>
        <begin position="30"/>
        <end position="50"/>
    </location>
</feature>
<name>A0ABT2EPU9_9BACT</name>
<keyword evidence="6 7" id="KW-0472">Membrane</keyword>
<protein>
    <submittedName>
        <fullName evidence="8">Uncharacterized membrane protein YraQ (UPF0718 family)</fullName>
    </submittedName>
</protein>
<dbReference type="InterPro" id="IPR005524">
    <property type="entry name" value="DUF318"/>
</dbReference>
<evidence type="ECO:0000256" key="2">
    <source>
        <dbReference type="ARBA" id="ARBA00006386"/>
    </source>
</evidence>
<sequence>MDVQPQPNIAQEMLADAVDIFQCCILTWDFLPVVLPAYLLAGAISAFVPVEKVLRYLGYQAKRWVSYGTAVFSGVVVSMCSCNIAPLAMSIYKRGAGIGPAFAFLYAGPALNLVTLVWTFQVFGGLFGLWRLGGTIVSALVIGTVMALLFHREDAQRRTQFAQMSDQRLALNGGEPLFELSELEQKHPYRSWFVMACLIVLLILGAKGLPWALRLPALVACAIALVWAFSNWFEPYEVKEWLLESWRFMKMTLPILVPAILLIAFAARKVPLDWFVTTAEGHKPFFFLGDNSFKATALASVFGSLMYFPILTEIPFVKAFLKQGMGVAPAMAILLGGPGVSLPGAILIARFFGWKKMLIYEALEISMDTLVAYSFGRMFGDYQCPCLTGAERHANIEWVTVASVIIAVAIIAAALVAWRRTKRG</sequence>
<dbReference type="RefSeq" id="WP_259095904.1">
    <property type="nucleotide sequence ID" value="NZ_CP130454.1"/>
</dbReference>
<dbReference type="PANTHER" id="PTHR43299:SF1">
    <property type="entry name" value="UPF0718 PROTEIN YRAQ"/>
    <property type="match status" value="1"/>
</dbReference>
<evidence type="ECO:0000256" key="4">
    <source>
        <dbReference type="ARBA" id="ARBA00022692"/>
    </source>
</evidence>
<dbReference type="Pfam" id="PF03773">
    <property type="entry name" value="ArsP_1"/>
    <property type="match status" value="1"/>
</dbReference>
<feature type="transmembrane region" description="Helical" evidence="7">
    <location>
        <begin position="104"/>
        <end position="123"/>
    </location>
</feature>
<feature type="transmembrane region" description="Helical" evidence="7">
    <location>
        <begin position="129"/>
        <end position="150"/>
    </location>
</feature>
<evidence type="ECO:0000256" key="7">
    <source>
        <dbReference type="SAM" id="Phobius"/>
    </source>
</evidence>
<dbReference type="PANTHER" id="PTHR43299">
    <property type="entry name" value="UPF0718 PROTEIN YRAQ"/>
    <property type="match status" value="1"/>
</dbReference>
<reference evidence="8 9" key="1">
    <citation type="submission" date="2022-08" db="EMBL/GenBank/DDBJ databases">
        <title>Bacterial and archaeal communities from various locations to study Microbial Dark Matter (Phase II).</title>
        <authorList>
            <person name="Stepanauskas R."/>
        </authorList>
    </citation>
    <scope>NUCLEOTIDE SEQUENCE [LARGE SCALE GENOMIC DNA]</scope>
    <source>
        <strain evidence="8 9">PD1</strain>
    </source>
</reference>
<feature type="transmembrane region" description="Helical" evidence="7">
    <location>
        <begin position="332"/>
        <end position="353"/>
    </location>
</feature>
<proteinExistence type="inferred from homology"/>
<keyword evidence="9" id="KW-1185">Reference proteome</keyword>
<evidence type="ECO:0000256" key="3">
    <source>
        <dbReference type="ARBA" id="ARBA00022475"/>
    </source>
</evidence>
<dbReference type="Proteomes" id="UP001204798">
    <property type="component" value="Unassembled WGS sequence"/>
</dbReference>
<feature type="transmembrane region" description="Helical" evidence="7">
    <location>
        <begin position="192"/>
        <end position="209"/>
    </location>
</feature>
<feature type="transmembrane region" description="Helical" evidence="7">
    <location>
        <begin position="398"/>
        <end position="418"/>
    </location>
</feature>
<gene>
    <name evidence="8" type="ORF">M2350_001879</name>
</gene>
<evidence type="ECO:0000256" key="6">
    <source>
        <dbReference type="ARBA" id="ARBA00023136"/>
    </source>
</evidence>
<accession>A0ABT2EPU9</accession>
<feature type="transmembrane region" description="Helical" evidence="7">
    <location>
        <begin position="70"/>
        <end position="92"/>
    </location>
</feature>
<feature type="transmembrane region" description="Helical" evidence="7">
    <location>
        <begin position="292"/>
        <end position="311"/>
    </location>
</feature>
<evidence type="ECO:0000313" key="8">
    <source>
        <dbReference type="EMBL" id="MCS3919466.1"/>
    </source>
</evidence>
<comment type="similarity">
    <text evidence="2">Belongs to the UPF0718 family.</text>
</comment>
<keyword evidence="3" id="KW-1003">Cell membrane</keyword>
<dbReference type="EMBL" id="JANUCP010000003">
    <property type="protein sequence ID" value="MCS3919466.1"/>
    <property type="molecule type" value="Genomic_DNA"/>
</dbReference>
<feature type="transmembrane region" description="Helical" evidence="7">
    <location>
        <begin position="215"/>
        <end position="233"/>
    </location>
</feature>
<feature type="transmembrane region" description="Helical" evidence="7">
    <location>
        <begin position="253"/>
        <end position="272"/>
    </location>
</feature>
<evidence type="ECO:0000313" key="9">
    <source>
        <dbReference type="Proteomes" id="UP001204798"/>
    </source>
</evidence>
<comment type="subcellular location">
    <subcellularLocation>
        <location evidence="1">Cell membrane</location>
        <topology evidence="1">Multi-pass membrane protein</topology>
    </subcellularLocation>
</comment>
<keyword evidence="4 7" id="KW-0812">Transmembrane</keyword>
<organism evidence="8 9">
    <name type="scientific">Candidatus Fervidibacter sacchari</name>
    <dbReference type="NCBI Taxonomy" id="1448929"/>
    <lineage>
        <taxon>Bacteria</taxon>
        <taxon>Candidatus Fervidibacterota</taxon>
        <taxon>Candidatus Fervidibacter</taxon>
    </lineage>
</organism>
<evidence type="ECO:0000256" key="5">
    <source>
        <dbReference type="ARBA" id="ARBA00022989"/>
    </source>
</evidence>
<comment type="caution">
    <text evidence="8">The sequence shown here is derived from an EMBL/GenBank/DDBJ whole genome shotgun (WGS) entry which is preliminary data.</text>
</comment>
<keyword evidence="5 7" id="KW-1133">Transmembrane helix</keyword>